<proteinExistence type="predicted"/>
<dbReference type="OrthoDB" id="7677094at2759"/>
<dbReference type="EMBL" id="BGZK01007459">
    <property type="protein sequence ID" value="GBP04055.1"/>
    <property type="molecule type" value="Genomic_DNA"/>
</dbReference>
<accession>A0A4C1SPY7</accession>
<evidence type="ECO:0000313" key="2">
    <source>
        <dbReference type="Proteomes" id="UP000299102"/>
    </source>
</evidence>
<sequence length="84" mass="9976">MVQTLRNGPIWSYSVPQAPENHHTNFYRFLMMTVILDDLSFRESFINPNANQLTEEGLLIHGVRLYYNAHRRTETEKVPTRKRD</sequence>
<dbReference type="AlphaFoldDB" id="A0A4C1SPY7"/>
<organism evidence="1 2">
    <name type="scientific">Eumeta variegata</name>
    <name type="common">Bagworm moth</name>
    <name type="synonym">Eumeta japonica</name>
    <dbReference type="NCBI Taxonomy" id="151549"/>
    <lineage>
        <taxon>Eukaryota</taxon>
        <taxon>Metazoa</taxon>
        <taxon>Ecdysozoa</taxon>
        <taxon>Arthropoda</taxon>
        <taxon>Hexapoda</taxon>
        <taxon>Insecta</taxon>
        <taxon>Pterygota</taxon>
        <taxon>Neoptera</taxon>
        <taxon>Endopterygota</taxon>
        <taxon>Lepidoptera</taxon>
        <taxon>Glossata</taxon>
        <taxon>Ditrysia</taxon>
        <taxon>Tineoidea</taxon>
        <taxon>Psychidae</taxon>
        <taxon>Oiketicinae</taxon>
        <taxon>Eumeta</taxon>
    </lineage>
</organism>
<evidence type="ECO:0000313" key="1">
    <source>
        <dbReference type="EMBL" id="GBP04055.1"/>
    </source>
</evidence>
<comment type="caution">
    <text evidence="1">The sequence shown here is derived from an EMBL/GenBank/DDBJ whole genome shotgun (WGS) entry which is preliminary data.</text>
</comment>
<protein>
    <submittedName>
        <fullName evidence="1">Uncharacterized protein</fullName>
    </submittedName>
</protein>
<reference evidence="1 2" key="1">
    <citation type="journal article" date="2019" name="Commun. Biol.">
        <title>The bagworm genome reveals a unique fibroin gene that provides high tensile strength.</title>
        <authorList>
            <person name="Kono N."/>
            <person name="Nakamura H."/>
            <person name="Ohtoshi R."/>
            <person name="Tomita M."/>
            <person name="Numata K."/>
            <person name="Arakawa K."/>
        </authorList>
    </citation>
    <scope>NUCLEOTIDE SEQUENCE [LARGE SCALE GENOMIC DNA]</scope>
</reference>
<dbReference type="Proteomes" id="UP000299102">
    <property type="component" value="Unassembled WGS sequence"/>
</dbReference>
<gene>
    <name evidence="1" type="ORF">EVAR_101548_1</name>
</gene>
<name>A0A4C1SPY7_EUMVA</name>
<keyword evidence="2" id="KW-1185">Reference proteome</keyword>